<evidence type="ECO:0000313" key="4">
    <source>
        <dbReference type="Proteomes" id="UP000630149"/>
    </source>
</evidence>
<accession>A0A917JUW0</accession>
<dbReference type="EMBL" id="BMOB01000005">
    <property type="protein sequence ID" value="GGI86143.1"/>
    <property type="molecule type" value="Genomic_DNA"/>
</dbReference>
<feature type="region of interest" description="Disordered" evidence="1">
    <location>
        <begin position="145"/>
        <end position="189"/>
    </location>
</feature>
<comment type="caution">
    <text evidence="3">The sequence shown here is derived from an EMBL/GenBank/DDBJ whole genome shotgun (WGS) entry which is preliminary data.</text>
</comment>
<dbReference type="Proteomes" id="UP000630149">
    <property type="component" value="Unassembled WGS sequence"/>
</dbReference>
<feature type="compositionally biased region" description="Basic and acidic residues" evidence="1">
    <location>
        <begin position="93"/>
        <end position="105"/>
    </location>
</feature>
<keyword evidence="2" id="KW-0812">Transmembrane</keyword>
<dbReference type="AlphaFoldDB" id="A0A917JUW0"/>
<name>A0A917JUW0_9GAMM</name>
<organism evidence="3 4">
    <name type="scientific">Legionella impletisoli</name>
    <dbReference type="NCBI Taxonomy" id="343510"/>
    <lineage>
        <taxon>Bacteria</taxon>
        <taxon>Pseudomonadati</taxon>
        <taxon>Pseudomonadota</taxon>
        <taxon>Gammaproteobacteria</taxon>
        <taxon>Legionellales</taxon>
        <taxon>Legionellaceae</taxon>
        <taxon>Legionella</taxon>
    </lineage>
</organism>
<evidence type="ECO:0000256" key="2">
    <source>
        <dbReference type="SAM" id="Phobius"/>
    </source>
</evidence>
<keyword evidence="2" id="KW-0472">Membrane</keyword>
<evidence type="ECO:0008006" key="5">
    <source>
        <dbReference type="Google" id="ProtNLM"/>
    </source>
</evidence>
<sequence length="189" mass="20951">MNFKNFIIKIITGITAFCVMLPFIILGNGYNANFRWFEERNLEPLIPFSAFIAPLFVLYKLPESIAFTVTLAAKVAASVLEIFSSNKKSESEKLGVLEEKDRKPSDVLSTEIPPSDKEDGIVSTINQVVAHDPEHKKIKELDKNATASVTSQGENPHGIFHHNAQNSGEVSSAKTPEEHFQLTSSINHL</sequence>
<dbReference type="RefSeq" id="WP_131776758.1">
    <property type="nucleotide sequence ID" value="NZ_BMOB01000005.1"/>
</dbReference>
<keyword evidence="2" id="KW-1133">Transmembrane helix</keyword>
<feature type="region of interest" description="Disordered" evidence="1">
    <location>
        <begin position="93"/>
        <end position="113"/>
    </location>
</feature>
<feature type="compositionally biased region" description="Polar residues" evidence="1">
    <location>
        <begin position="145"/>
        <end position="154"/>
    </location>
</feature>
<keyword evidence="4" id="KW-1185">Reference proteome</keyword>
<reference evidence="3" key="1">
    <citation type="journal article" date="2014" name="Int. J. Syst. Evol. Microbiol.">
        <title>Complete genome sequence of Corynebacterium casei LMG S-19264T (=DSM 44701T), isolated from a smear-ripened cheese.</title>
        <authorList>
            <consortium name="US DOE Joint Genome Institute (JGI-PGF)"/>
            <person name="Walter F."/>
            <person name="Albersmeier A."/>
            <person name="Kalinowski J."/>
            <person name="Ruckert C."/>
        </authorList>
    </citation>
    <scope>NUCLEOTIDE SEQUENCE</scope>
    <source>
        <strain evidence="3">JCM 13919</strain>
    </source>
</reference>
<reference evidence="3" key="2">
    <citation type="submission" date="2020-09" db="EMBL/GenBank/DDBJ databases">
        <authorList>
            <person name="Sun Q."/>
            <person name="Ohkuma M."/>
        </authorList>
    </citation>
    <scope>NUCLEOTIDE SEQUENCE</scope>
    <source>
        <strain evidence="3">JCM 13919</strain>
    </source>
</reference>
<proteinExistence type="predicted"/>
<gene>
    <name evidence="3" type="ORF">GCM10007966_13440</name>
</gene>
<feature type="transmembrane region" description="Helical" evidence="2">
    <location>
        <begin position="6"/>
        <end position="30"/>
    </location>
</feature>
<evidence type="ECO:0000256" key="1">
    <source>
        <dbReference type="SAM" id="MobiDB-lite"/>
    </source>
</evidence>
<protein>
    <recommendedName>
        <fullName evidence="5">Transmembrane protein</fullName>
    </recommendedName>
</protein>
<evidence type="ECO:0000313" key="3">
    <source>
        <dbReference type="EMBL" id="GGI86143.1"/>
    </source>
</evidence>
<feature type="compositionally biased region" description="Polar residues" evidence="1">
    <location>
        <begin position="163"/>
        <end position="174"/>
    </location>
</feature>